<reference evidence="4" key="1">
    <citation type="submission" date="2018-08" db="EMBL/GenBank/DDBJ databases">
        <authorList>
            <person name="Rossello M."/>
        </authorList>
    </citation>
    <scope>NUCLEOTIDE SEQUENCE [LARGE SCALE GENOMIC DNA]</scope>
    <source>
        <strain evidence="4">cv. Chinese Spring</strain>
    </source>
</reference>
<dbReference type="STRING" id="4565.A0A3B5Y3M0"/>
<dbReference type="Gramene" id="TraesWEE_scaffold_025312_01G000100.1">
    <property type="protein sequence ID" value="TraesWEE_scaffold_025312_01G000100.1"/>
    <property type="gene ID" value="TraesWEE_scaffold_025312_01G000100"/>
</dbReference>
<dbReference type="OrthoDB" id="6777263at2759"/>
<dbReference type="InterPro" id="IPR045071">
    <property type="entry name" value="BBP-like"/>
</dbReference>
<dbReference type="GeneID" id="123060228"/>
<feature type="domain" description="K Homology" evidence="3">
    <location>
        <begin position="139"/>
        <end position="239"/>
    </location>
</feature>
<organism evidence="4">
    <name type="scientific">Triticum aestivum</name>
    <name type="common">Wheat</name>
    <dbReference type="NCBI Taxonomy" id="4565"/>
    <lineage>
        <taxon>Eukaryota</taxon>
        <taxon>Viridiplantae</taxon>
        <taxon>Streptophyta</taxon>
        <taxon>Embryophyta</taxon>
        <taxon>Tracheophyta</taxon>
        <taxon>Spermatophyta</taxon>
        <taxon>Magnoliopsida</taxon>
        <taxon>Liliopsida</taxon>
        <taxon>Poales</taxon>
        <taxon>Poaceae</taxon>
        <taxon>BOP clade</taxon>
        <taxon>Pooideae</taxon>
        <taxon>Triticodae</taxon>
        <taxon>Triticeae</taxon>
        <taxon>Triticinae</taxon>
        <taxon>Triticum</taxon>
    </lineage>
</organism>
<evidence type="ECO:0000313" key="4">
    <source>
        <dbReference type="EnsemblPlants" id="TraesCS1A02G302800.1"/>
    </source>
</evidence>
<dbReference type="GO" id="GO:0048024">
    <property type="term" value="P:regulation of mRNA splicing, via spliceosome"/>
    <property type="evidence" value="ECO:0000318"/>
    <property type="project" value="GO_Central"/>
</dbReference>
<dbReference type="GO" id="GO:0003729">
    <property type="term" value="F:mRNA binding"/>
    <property type="evidence" value="ECO:0000318"/>
    <property type="project" value="GO_Central"/>
</dbReference>
<name>A0A3B5Y3M0_WHEAT</name>
<dbReference type="InterPro" id="IPR036612">
    <property type="entry name" value="KH_dom_type_1_sf"/>
</dbReference>
<sequence length="300" mass="33225">MDGLHGADACFSPGRAMSPQVRPPAGPPDVGSYYLAELLQEHQKLVPFTQVLPICSKLLSNEIMRVTCLLKHQHGGDFERLPPMASPNQMHHHPSPPMPNFCGNGFGPWNHGAHPERVGFPQGPVGWQGAPQSPSSYIVKKILRLEIPTDTYPNFNFIGRLLGPRGNSLKRIEASTGCRVFIRGKGSIKDPGKEEQLKGRPGYEHLDDPLHILIEAELPANVIDARLSKAQEILEELLKPVVRDESQDYYKRQQLRELAMLNSPLREESPRLSPHPSPHPSPHQGGASPFSNGGMKRSKQ</sequence>
<dbReference type="PANTHER" id="PTHR11208">
    <property type="entry name" value="RNA-BINDING PROTEIN RELATED"/>
    <property type="match status" value="1"/>
</dbReference>
<evidence type="ECO:0000256" key="2">
    <source>
        <dbReference type="SAM" id="MobiDB-lite"/>
    </source>
</evidence>
<evidence type="ECO:0000313" key="5">
    <source>
        <dbReference type="Proteomes" id="UP000019116"/>
    </source>
</evidence>
<dbReference type="InterPro" id="IPR004087">
    <property type="entry name" value="KH_dom"/>
</dbReference>
<dbReference type="RefSeq" id="XP_044338779.1">
    <property type="nucleotide sequence ID" value="XM_044482844.1"/>
</dbReference>
<dbReference type="InterPro" id="IPR055256">
    <property type="entry name" value="KH_1_KHDC4/BBP-like"/>
</dbReference>
<dbReference type="Gene3D" id="3.30.1370.10">
    <property type="entry name" value="K Homology domain, type 1"/>
    <property type="match status" value="1"/>
</dbReference>
<keyword evidence="5" id="KW-1185">Reference proteome</keyword>
<dbReference type="OMA" id="HERIGPQ"/>
<dbReference type="GO" id="GO:0005634">
    <property type="term" value="C:nucleus"/>
    <property type="evidence" value="ECO:0000318"/>
    <property type="project" value="GO_Central"/>
</dbReference>
<accession>A0A3B5Y3M0</accession>
<dbReference type="Gramene" id="TraesCS1A03G0753400.2">
    <property type="protein sequence ID" value="TraesCS1A03G0753400.2.CDS"/>
    <property type="gene ID" value="TraesCS1A03G0753400"/>
</dbReference>
<dbReference type="SMR" id="A0A3B5Y3M0"/>
<dbReference type="AlphaFoldDB" id="A0A3B5Y3M0"/>
<dbReference type="Pfam" id="PF22675">
    <property type="entry name" value="KH-I_KHDC4-BBP"/>
    <property type="match status" value="1"/>
</dbReference>
<dbReference type="Pfam" id="PF16544">
    <property type="entry name" value="STAR_dimer"/>
    <property type="match status" value="1"/>
</dbReference>
<dbReference type="EnsemblPlants" id="TraesCS1A02G302800.1">
    <property type="protein sequence ID" value="TraesCS1A02G302800.1"/>
    <property type="gene ID" value="TraesCS1A02G302800"/>
</dbReference>
<evidence type="ECO:0000259" key="3">
    <source>
        <dbReference type="SMART" id="SM00322"/>
    </source>
</evidence>
<dbReference type="PANTHER" id="PTHR11208:SF55">
    <property type="entry name" value="OS05G0481500 PROTEIN"/>
    <property type="match status" value="1"/>
</dbReference>
<dbReference type="InterPro" id="IPR032377">
    <property type="entry name" value="STAR_dimer"/>
</dbReference>
<gene>
    <name evidence="4" type="primary">LOC123060228</name>
</gene>
<dbReference type="Proteomes" id="UP000019116">
    <property type="component" value="Chromosome 1A"/>
</dbReference>
<protein>
    <recommendedName>
        <fullName evidence="3">K Homology domain-containing protein</fullName>
    </recommendedName>
</protein>
<proteinExistence type="predicted"/>
<feature type="region of interest" description="Disordered" evidence="2">
    <location>
        <begin position="260"/>
        <end position="300"/>
    </location>
</feature>
<dbReference type="Gramene" id="TraesCS1A02G302800.1">
    <property type="protein sequence ID" value="TraesCS1A02G302800.1"/>
    <property type="gene ID" value="TraesCS1A02G302800"/>
</dbReference>
<dbReference type="Gramene" id="TraesNOR1A03G00134650.3">
    <property type="protein sequence ID" value="TraesNOR1A03G00134650.3"/>
    <property type="gene ID" value="TraesNOR1A03G00134650"/>
</dbReference>
<dbReference type="SUPFAM" id="SSF54791">
    <property type="entry name" value="Eukaryotic type KH-domain (KH-domain type I)"/>
    <property type="match status" value="1"/>
</dbReference>
<reference evidence="4" key="2">
    <citation type="submission" date="2018-10" db="UniProtKB">
        <authorList>
            <consortium name="EnsemblPlants"/>
        </authorList>
    </citation>
    <scope>IDENTIFICATION</scope>
</reference>
<dbReference type="SMART" id="SM00322">
    <property type="entry name" value="KH"/>
    <property type="match status" value="1"/>
</dbReference>
<keyword evidence="1" id="KW-0694">RNA-binding</keyword>
<evidence type="ECO:0000256" key="1">
    <source>
        <dbReference type="ARBA" id="ARBA00022884"/>
    </source>
</evidence>